<evidence type="ECO:0000313" key="2">
    <source>
        <dbReference type="Proteomes" id="UP001244490"/>
    </source>
</evidence>
<organism evidence="1 2">
    <name type="scientific">Klebsiella pneumoniae</name>
    <dbReference type="NCBI Taxonomy" id="573"/>
    <lineage>
        <taxon>Bacteria</taxon>
        <taxon>Pseudomonadati</taxon>
        <taxon>Pseudomonadota</taxon>
        <taxon>Gammaproteobacteria</taxon>
        <taxon>Enterobacterales</taxon>
        <taxon>Enterobacteriaceae</taxon>
        <taxon>Klebsiella/Raoultella group</taxon>
        <taxon>Klebsiella</taxon>
        <taxon>Klebsiella pneumoniae complex</taxon>
    </lineage>
</organism>
<feature type="non-terminal residue" evidence="1">
    <location>
        <position position="63"/>
    </location>
</feature>
<sequence>MSKLEDQVIVAPGIPPTDSPALTLVEIIMKNNPVLLCHQLIQTTNKFYSLKTYPLELDSIENN</sequence>
<dbReference type="AlphaFoldDB" id="A0AAW8AQD1"/>
<reference evidence="1" key="1">
    <citation type="submission" date="2023-07" db="EMBL/GenBank/DDBJ databases">
        <authorList>
            <person name="Peng Z."/>
        </authorList>
    </citation>
    <scope>NUCLEOTIDE SEQUENCE</scope>
    <source>
        <strain evidence="1">KP219</strain>
    </source>
</reference>
<comment type="caution">
    <text evidence="1">The sequence shown here is derived from an EMBL/GenBank/DDBJ whole genome shotgun (WGS) entry which is preliminary data.</text>
</comment>
<proteinExistence type="predicted"/>
<dbReference type="EMBL" id="JAUUIA010000754">
    <property type="protein sequence ID" value="MDP0971439.1"/>
    <property type="molecule type" value="Genomic_DNA"/>
</dbReference>
<protein>
    <submittedName>
        <fullName evidence="1">Uncharacterized protein</fullName>
    </submittedName>
</protein>
<name>A0AAW8AQD1_KLEPN</name>
<dbReference type="Proteomes" id="UP001244490">
    <property type="component" value="Unassembled WGS sequence"/>
</dbReference>
<gene>
    <name evidence="1" type="ORF">Q6294_31340</name>
</gene>
<evidence type="ECO:0000313" key="1">
    <source>
        <dbReference type="EMBL" id="MDP0971439.1"/>
    </source>
</evidence>
<accession>A0AAW8AQD1</accession>